<evidence type="ECO:0000313" key="11">
    <source>
        <dbReference type="Proteomes" id="UP000585272"/>
    </source>
</evidence>
<dbReference type="InterPro" id="IPR027417">
    <property type="entry name" value="P-loop_NTPase"/>
</dbReference>
<dbReference type="InterPro" id="IPR000644">
    <property type="entry name" value="CBS_dom"/>
</dbReference>
<keyword evidence="4" id="KW-0547">Nucleotide-binding</keyword>
<dbReference type="SMART" id="SM00382">
    <property type="entry name" value="AAA"/>
    <property type="match status" value="1"/>
</dbReference>
<evidence type="ECO:0000256" key="6">
    <source>
        <dbReference type="ARBA" id="ARBA00066388"/>
    </source>
</evidence>
<dbReference type="Proteomes" id="UP000585272">
    <property type="component" value="Unassembled WGS sequence"/>
</dbReference>
<dbReference type="SUPFAM" id="SSF54631">
    <property type="entry name" value="CBS-domain pair"/>
    <property type="match status" value="1"/>
</dbReference>
<keyword evidence="5 10" id="KW-0067">ATP-binding</keyword>
<accession>A0A840IHT9</accession>
<dbReference type="PROSITE" id="PS00211">
    <property type="entry name" value="ABC_TRANSPORTER_1"/>
    <property type="match status" value="1"/>
</dbReference>
<dbReference type="AlphaFoldDB" id="A0A840IHT9"/>
<dbReference type="PANTHER" id="PTHR43117:SF4">
    <property type="entry name" value="OSMOPROTECTANT IMPORT ATP-BINDING PROTEIN OSMV"/>
    <property type="match status" value="1"/>
</dbReference>
<comment type="similarity">
    <text evidence="1">Belongs to the ABC transporter superfamily.</text>
</comment>
<dbReference type="GO" id="GO:0031460">
    <property type="term" value="P:glycine betaine transport"/>
    <property type="evidence" value="ECO:0007669"/>
    <property type="project" value="InterPro"/>
</dbReference>
<evidence type="ECO:0000256" key="7">
    <source>
        <dbReference type="PROSITE-ProRule" id="PRU00703"/>
    </source>
</evidence>
<dbReference type="PROSITE" id="PS51371">
    <property type="entry name" value="CBS"/>
    <property type="match status" value="1"/>
</dbReference>
<proteinExistence type="inferred from homology"/>
<keyword evidence="2" id="KW-0813">Transport</keyword>
<organism evidence="10 11">
    <name type="scientific">Conexibacter arvalis</name>
    <dbReference type="NCBI Taxonomy" id="912552"/>
    <lineage>
        <taxon>Bacteria</taxon>
        <taxon>Bacillati</taxon>
        <taxon>Actinomycetota</taxon>
        <taxon>Thermoleophilia</taxon>
        <taxon>Solirubrobacterales</taxon>
        <taxon>Conexibacteraceae</taxon>
        <taxon>Conexibacter</taxon>
    </lineage>
</organism>
<sequence length="385" mass="41461">MNSENTAQTEGPSGYPTAAPLEFRHVGKRYPGASRAAIEDLSFAVPAGEICVLVGPSGCGKTTAMRLVNRMIDLTSGDILLDGVSVAARKPAELRREIGYVIQQIGLFPHQTIAQNIATVPKLLGWDRQRTAARIDELLELVGLPAEMGARYPGELSGGQRQRVGVARALAADPPLMLMDEPFGAIDPINRERLQNEFLRLQREIRKTIVFVTHDIDEAIKMGDRIAVMREGGRLAQYATPDELLAEPADEFVASFVGADRGLKRLTLSRLDDISLIDGAAAHVGDDADAARALADRQQTDELVVVDGGEVPIGRLPVERLNGQPVSQTDVEPLVATARRETSLRDALSLVVADGNRPLVVVEDDGRLAGLVSLELISDALRPPG</sequence>
<keyword evidence="11" id="KW-1185">Reference proteome</keyword>
<dbReference type="InterPro" id="IPR003593">
    <property type="entry name" value="AAA+_ATPase"/>
</dbReference>
<feature type="domain" description="CBS" evidence="9">
    <location>
        <begin position="331"/>
        <end position="385"/>
    </location>
</feature>
<gene>
    <name evidence="10" type="ORF">BDZ31_003113</name>
</gene>
<dbReference type="Gene3D" id="3.40.50.300">
    <property type="entry name" value="P-loop containing nucleotide triphosphate hydrolases"/>
    <property type="match status" value="1"/>
</dbReference>
<dbReference type="InterPro" id="IPR005892">
    <property type="entry name" value="Gly-betaine_transp_ATP-bd"/>
</dbReference>
<evidence type="ECO:0000256" key="5">
    <source>
        <dbReference type="ARBA" id="ARBA00022840"/>
    </source>
</evidence>
<dbReference type="EMBL" id="JACHNU010000004">
    <property type="protein sequence ID" value="MBB4663518.1"/>
    <property type="molecule type" value="Genomic_DNA"/>
</dbReference>
<feature type="domain" description="ABC transporter" evidence="8">
    <location>
        <begin position="21"/>
        <end position="257"/>
    </location>
</feature>
<evidence type="ECO:0000256" key="1">
    <source>
        <dbReference type="ARBA" id="ARBA00005417"/>
    </source>
</evidence>
<dbReference type="FunFam" id="3.40.50.300:FF:000425">
    <property type="entry name" value="Probable ABC transporter, ATP-binding subunit"/>
    <property type="match status" value="1"/>
</dbReference>
<dbReference type="GO" id="GO:0016020">
    <property type="term" value="C:membrane"/>
    <property type="evidence" value="ECO:0007669"/>
    <property type="project" value="InterPro"/>
</dbReference>
<dbReference type="GO" id="GO:0016887">
    <property type="term" value="F:ATP hydrolysis activity"/>
    <property type="evidence" value="ECO:0007669"/>
    <property type="project" value="InterPro"/>
</dbReference>
<dbReference type="Pfam" id="PF00005">
    <property type="entry name" value="ABC_tran"/>
    <property type="match status" value="1"/>
</dbReference>
<evidence type="ECO:0000259" key="9">
    <source>
        <dbReference type="PROSITE" id="PS51371"/>
    </source>
</evidence>
<dbReference type="PANTHER" id="PTHR43117">
    <property type="entry name" value="OSMOPROTECTANT IMPORT ATP-BINDING PROTEIN OSMV"/>
    <property type="match status" value="1"/>
</dbReference>
<evidence type="ECO:0000256" key="2">
    <source>
        <dbReference type="ARBA" id="ARBA00022448"/>
    </source>
</evidence>
<evidence type="ECO:0000259" key="8">
    <source>
        <dbReference type="PROSITE" id="PS50893"/>
    </source>
</evidence>
<dbReference type="GO" id="GO:0015418">
    <property type="term" value="F:ABC-type quaternary ammonium compound transporting activity"/>
    <property type="evidence" value="ECO:0007669"/>
    <property type="project" value="UniProtKB-EC"/>
</dbReference>
<dbReference type="SUPFAM" id="SSF52540">
    <property type="entry name" value="P-loop containing nucleoside triphosphate hydrolases"/>
    <property type="match status" value="1"/>
</dbReference>
<reference evidence="10 11" key="1">
    <citation type="submission" date="2020-08" db="EMBL/GenBank/DDBJ databases">
        <title>Genomic Encyclopedia of Archaeal and Bacterial Type Strains, Phase II (KMG-II): from individual species to whole genera.</title>
        <authorList>
            <person name="Goeker M."/>
        </authorList>
    </citation>
    <scope>NUCLEOTIDE SEQUENCE [LARGE SCALE GENOMIC DNA]</scope>
    <source>
        <strain evidence="10 11">DSM 23288</strain>
    </source>
</reference>
<evidence type="ECO:0000256" key="4">
    <source>
        <dbReference type="ARBA" id="ARBA00022741"/>
    </source>
</evidence>
<dbReference type="InterPro" id="IPR046342">
    <property type="entry name" value="CBS_dom_sf"/>
</dbReference>
<protein>
    <recommendedName>
        <fullName evidence="6">ABC-type quaternary amine transporter</fullName>
        <ecNumber evidence="6">7.6.2.9</ecNumber>
    </recommendedName>
</protein>
<dbReference type="Gene3D" id="3.10.580.10">
    <property type="entry name" value="CBS-domain"/>
    <property type="match status" value="1"/>
</dbReference>
<evidence type="ECO:0000313" key="10">
    <source>
        <dbReference type="EMBL" id="MBB4663518.1"/>
    </source>
</evidence>
<dbReference type="SMART" id="SM00116">
    <property type="entry name" value="CBS"/>
    <property type="match status" value="1"/>
</dbReference>
<keyword evidence="7" id="KW-0129">CBS domain</keyword>
<dbReference type="InterPro" id="IPR003439">
    <property type="entry name" value="ABC_transporter-like_ATP-bd"/>
</dbReference>
<name>A0A840IHT9_9ACTN</name>
<dbReference type="NCBIfam" id="TIGR01186">
    <property type="entry name" value="proV"/>
    <property type="match status" value="1"/>
</dbReference>
<dbReference type="InterPro" id="IPR017871">
    <property type="entry name" value="ABC_transporter-like_CS"/>
</dbReference>
<keyword evidence="3" id="KW-0677">Repeat</keyword>
<dbReference type="GO" id="GO:0005524">
    <property type="term" value="F:ATP binding"/>
    <property type="evidence" value="ECO:0007669"/>
    <property type="project" value="UniProtKB-KW"/>
</dbReference>
<evidence type="ECO:0000256" key="3">
    <source>
        <dbReference type="ARBA" id="ARBA00022737"/>
    </source>
</evidence>
<comment type="caution">
    <text evidence="10">The sequence shown here is derived from an EMBL/GenBank/DDBJ whole genome shotgun (WGS) entry which is preliminary data.</text>
</comment>
<dbReference type="PROSITE" id="PS50893">
    <property type="entry name" value="ABC_TRANSPORTER_2"/>
    <property type="match status" value="1"/>
</dbReference>
<dbReference type="EC" id="7.6.2.9" evidence="6"/>
<dbReference type="RefSeq" id="WP_183343244.1">
    <property type="nucleotide sequence ID" value="NZ_JACHNU010000004.1"/>
</dbReference>